<dbReference type="PANTHER" id="PTHR46205">
    <property type="entry name" value="LOQUACIOUS, ISOFORM B"/>
    <property type="match status" value="1"/>
</dbReference>
<dbReference type="GO" id="GO:0003725">
    <property type="term" value="F:double-stranded RNA binding"/>
    <property type="evidence" value="ECO:0007669"/>
    <property type="project" value="TreeGrafter"/>
</dbReference>
<dbReference type="InterPro" id="IPR014720">
    <property type="entry name" value="dsRBD_dom"/>
</dbReference>
<accession>A0A0C2T626</accession>
<dbReference type="GO" id="GO:0070578">
    <property type="term" value="C:RISC-loading complex"/>
    <property type="evidence" value="ECO:0007669"/>
    <property type="project" value="TreeGrafter"/>
</dbReference>
<feature type="domain" description="DRBM" evidence="4">
    <location>
        <begin position="200"/>
        <end position="248"/>
    </location>
</feature>
<gene>
    <name evidence="5" type="ORF">M378DRAFT_6178</name>
</gene>
<dbReference type="Gene3D" id="3.30.160.20">
    <property type="match status" value="2"/>
</dbReference>
<dbReference type="CDD" id="cd00048">
    <property type="entry name" value="DSRM_SF"/>
    <property type="match status" value="1"/>
</dbReference>
<feature type="compositionally biased region" description="Low complexity" evidence="3">
    <location>
        <begin position="159"/>
        <end position="172"/>
    </location>
</feature>
<organism evidence="5 6">
    <name type="scientific">Amanita muscaria (strain Koide BX008)</name>
    <dbReference type="NCBI Taxonomy" id="946122"/>
    <lineage>
        <taxon>Eukaryota</taxon>
        <taxon>Fungi</taxon>
        <taxon>Dikarya</taxon>
        <taxon>Basidiomycota</taxon>
        <taxon>Agaricomycotina</taxon>
        <taxon>Agaricomycetes</taxon>
        <taxon>Agaricomycetidae</taxon>
        <taxon>Agaricales</taxon>
        <taxon>Pluteineae</taxon>
        <taxon>Amanitaceae</taxon>
        <taxon>Amanita</taxon>
    </lineage>
</organism>
<sequence>MIVNLPELKLQGEDLLDVYTFRGTTQPGSDWEKQAFFGGKLLDLAVTHHWLAQSLSVQEIVDKLDNLLDGENGLLDRCIEEYELERKVIRPESTPVGTQECRDFLSINVAKLWNYGGMCAVQGWVSALIQPGSVPPHVPQAAGPGARIEPPSMNGLRLSSPEPSASSSAAANGSEPLSFITLQIFNEHAVQKKKHIVTWQDTASGDAHCLLWTSRCSLDGQVRGVGQGPSKKNAQEKAAREVWRAMGWSSASSNPSSPPQSPVLTTNFAQSLDSESSLPPAYSPPPGDTGLEWLTSSHFHQVVTQQRRLSVEWRQERSGEPHIPTWRVTCILDGQEKGTGVASNTKEAKHLAARDAWRNMGWSTTPT</sequence>
<feature type="domain" description="DRBM" evidence="4">
    <location>
        <begin position="315"/>
        <end position="362"/>
    </location>
</feature>
<name>A0A0C2T626_AMAMK</name>
<feature type="region of interest" description="Disordered" evidence="3">
    <location>
        <begin position="138"/>
        <end position="172"/>
    </location>
</feature>
<dbReference type="AlphaFoldDB" id="A0A0C2T626"/>
<dbReference type="PANTHER" id="PTHR46205:SF3">
    <property type="entry name" value="LOQUACIOUS, ISOFORM B"/>
    <property type="match status" value="1"/>
</dbReference>
<keyword evidence="6" id="KW-1185">Reference proteome</keyword>
<dbReference type="GO" id="GO:0005737">
    <property type="term" value="C:cytoplasm"/>
    <property type="evidence" value="ECO:0007669"/>
    <property type="project" value="TreeGrafter"/>
</dbReference>
<protein>
    <recommendedName>
        <fullName evidence="4">DRBM domain-containing protein</fullName>
    </recommendedName>
</protein>
<dbReference type="GO" id="GO:0030422">
    <property type="term" value="P:siRNA processing"/>
    <property type="evidence" value="ECO:0007669"/>
    <property type="project" value="TreeGrafter"/>
</dbReference>
<dbReference type="SMART" id="SM00358">
    <property type="entry name" value="DSRM"/>
    <property type="match status" value="2"/>
</dbReference>
<dbReference type="OrthoDB" id="3353871at2759"/>
<evidence type="ECO:0000256" key="1">
    <source>
        <dbReference type="ARBA" id="ARBA00022884"/>
    </source>
</evidence>
<evidence type="ECO:0000256" key="3">
    <source>
        <dbReference type="SAM" id="MobiDB-lite"/>
    </source>
</evidence>
<dbReference type="STRING" id="946122.A0A0C2T626"/>
<dbReference type="Proteomes" id="UP000054549">
    <property type="component" value="Unassembled WGS sequence"/>
</dbReference>
<reference evidence="5 6" key="1">
    <citation type="submission" date="2014-04" db="EMBL/GenBank/DDBJ databases">
        <title>Evolutionary Origins and Diversification of the Mycorrhizal Mutualists.</title>
        <authorList>
            <consortium name="DOE Joint Genome Institute"/>
            <consortium name="Mycorrhizal Genomics Consortium"/>
            <person name="Kohler A."/>
            <person name="Kuo A."/>
            <person name="Nagy L.G."/>
            <person name="Floudas D."/>
            <person name="Copeland A."/>
            <person name="Barry K.W."/>
            <person name="Cichocki N."/>
            <person name="Veneault-Fourrey C."/>
            <person name="LaButti K."/>
            <person name="Lindquist E.A."/>
            <person name="Lipzen A."/>
            <person name="Lundell T."/>
            <person name="Morin E."/>
            <person name="Murat C."/>
            <person name="Riley R."/>
            <person name="Ohm R."/>
            <person name="Sun H."/>
            <person name="Tunlid A."/>
            <person name="Henrissat B."/>
            <person name="Grigoriev I.V."/>
            <person name="Hibbett D.S."/>
            <person name="Martin F."/>
        </authorList>
    </citation>
    <scope>NUCLEOTIDE SEQUENCE [LARGE SCALE GENOMIC DNA]</scope>
    <source>
        <strain evidence="5 6">Koide BX008</strain>
    </source>
</reference>
<dbReference type="Pfam" id="PF00035">
    <property type="entry name" value="dsrm"/>
    <property type="match status" value="2"/>
</dbReference>
<dbReference type="GO" id="GO:0035197">
    <property type="term" value="F:siRNA binding"/>
    <property type="evidence" value="ECO:0007669"/>
    <property type="project" value="TreeGrafter"/>
</dbReference>
<evidence type="ECO:0000256" key="2">
    <source>
        <dbReference type="PROSITE-ProRule" id="PRU00266"/>
    </source>
</evidence>
<dbReference type="EMBL" id="KN818222">
    <property type="protein sequence ID" value="KIL71440.1"/>
    <property type="molecule type" value="Genomic_DNA"/>
</dbReference>
<dbReference type="InterPro" id="IPR051247">
    <property type="entry name" value="RLC_Component"/>
</dbReference>
<proteinExistence type="predicted"/>
<evidence type="ECO:0000259" key="4">
    <source>
        <dbReference type="PROSITE" id="PS50137"/>
    </source>
</evidence>
<dbReference type="PROSITE" id="PS50137">
    <property type="entry name" value="DS_RBD"/>
    <property type="match status" value="2"/>
</dbReference>
<keyword evidence="1 2" id="KW-0694">RNA-binding</keyword>
<dbReference type="GO" id="GO:0016442">
    <property type="term" value="C:RISC complex"/>
    <property type="evidence" value="ECO:0007669"/>
    <property type="project" value="TreeGrafter"/>
</dbReference>
<dbReference type="InParanoid" id="A0A0C2T626"/>
<dbReference type="GO" id="GO:0070920">
    <property type="term" value="P:regulation of regulatory ncRNA processing"/>
    <property type="evidence" value="ECO:0007669"/>
    <property type="project" value="TreeGrafter"/>
</dbReference>
<dbReference type="SUPFAM" id="SSF54768">
    <property type="entry name" value="dsRNA-binding domain-like"/>
    <property type="match status" value="2"/>
</dbReference>
<dbReference type="GO" id="GO:0005634">
    <property type="term" value="C:nucleus"/>
    <property type="evidence" value="ECO:0007669"/>
    <property type="project" value="TreeGrafter"/>
</dbReference>
<evidence type="ECO:0000313" key="5">
    <source>
        <dbReference type="EMBL" id="KIL71440.1"/>
    </source>
</evidence>
<dbReference type="HOGENOM" id="CLU_754340_0_0_1"/>
<evidence type="ECO:0000313" key="6">
    <source>
        <dbReference type="Proteomes" id="UP000054549"/>
    </source>
</evidence>